<accession>A0A2N4U306</accession>
<reference evidence="3 4" key="1">
    <citation type="submission" date="2017-10" db="EMBL/GenBank/DDBJ databases">
        <title>Two draft genome sequences of Pusillimonas sp. strains isolated from a nitrate- and radionuclide-contaminated groundwater in Russia.</title>
        <authorList>
            <person name="Grouzdev D.S."/>
            <person name="Tourova T.P."/>
            <person name="Goeva M.A."/>
            <person name="Babich T.L."/>
            <person name="Sokolova D.S."/>
            <person name="Abdullin R."/>
            <person name="Poltaraus A.B."/>
            <person name="Toshchakov S.V."/>
            <person name="Nazina T.N."/>
        </authorList>
    </citation>
    <scope>NUCLEOTIDE SEQUENCE [LARGE SCALE GENOMIC DNA]</scope>
    <source>
        <strain evidence="3 4">JR1/69-3-13</strain>
    </source>
</reference>
<dbReference type="OrthoDB" id="9779763at2"/>
<dbReference type="AlphaFoldDB" id="A0A2N4U306"/>
<dbReference type="InterPro" id="IPR007400">
    <property type="entry name" value="PrpF-like"/>
</dbReference>
<dbReference type="EMBL" id="PDNW01000011">
    <property type="protein sequence ID" value="PLC49404.1"/>
    <property type="molecule type" value="Genomic_DNA"/>
</dbReference>
<evidence type="ECO:0000256" key="1">
    <source>
        <dbReference type="ARBA" id="ARBA00007673"/>
    </source>
</evidence>
<name>A0A2N4U306_9BURK</name>
<gene>
    <name evidence="3" type="ORF">CR159_13745</name>
</gene>
<dbReference type="RefSeq" id="WP_102074573.1">
    <property type="nucleotide sequence ID" value="NZ_PDNW01000011.1"/>
</dbReference>
<organism evidence="3 4">
    <name type="scientific">Pollutimonas subterranea</name>
    <dbReference type="NCBI Taxonomy" id="2045210"/>
    <lineage>
        <taxon>Bacteria</taxon>
        <taxon>Pseudomonadati</taxon>
        <taxon>Pseudomonadota</taxon>
        <taxon>Betaproteobacteria</taxon>
        <taxon>Burkholderiales</taxon>
        <taxon>Alcaligenaceae</taxon>
        <taxon>Pollutimonas</taxon>
    </lineage>
</organism>
<dbReference type="Gene3D" id="3.10.310.10">
    <property type="entry name" value="Diaminopimelate Epimerase, Chain A, domain 1"/>
    <property type="match status" value="2"/>
</dbReference>
<dbReference type="GO" id="GO:0016853">
    <property type="term" value="F:isomerase activity"/>
    <property type="evidence" value="ECO:0007669"/>
    <property type="project" value="UniProtKB-KW"/>
</dbReference>
<dbReference type="Pfam" id="PF04303">
    <property type="entry name" value="PrpF"/>
    <property type="match status" value="1"/>
</dbReference>
<evidence type="ECO:0000256" key="2">
    <source>
        <dbReference type="ARBA" id="ARBA00023235"/>
    </source>
</evidence>
<comment type="caution">
    <text evidence="3">The sequence shown here is derived from an EMBL/GenBank/DDBJ whole genome shotgun (WGS) entry which is preliminary data.</text>
</comment>
<dbReference type="PANTHER" id="PTHR43709">
    <property type="entry name" value="ACONITATE ISOMERASE-RELATED"/>
    <property type="match status" value="1"/>
</dbReference>
<proteinExistence type="inferred from homology"/>
<dbReference type="PANTHER" id="PTHR43709:SF2">
    <property type="entry name" value="DUF453 DOMAIN PROTEIN (AFU_ORTHOLOGUE AFUA_6G00360)"/>
    <property type="match status" value="1"/>
</dbReference>
<evidence type="ECO:0000313" key="3">
    <source>
        <dbReference type="EMBL" id="PLC49404.1"/>
    </source>
</evidence>
<evidence type="ECO:0000313" key="4">
    <source>
        <dbReference type="Proteomes" id="UP000234190"/>
    </source>
</evidence>
<sequence>MSKPAALDFVLMRGGTSKGVFLRADEVPQDRQQLTNCLLDIFGSPDARQIDGLGGAEKLTSKAAIIGRPILPDTDVTYLFAQVGIQAAEVDFNLNCGNLTAAVGMYAIQQGYVHARDGVTRVRIHNLNTDKILFADVPVRDGEPLVEGNLAIGGVPGTGAPIALDFSRAAGAITGQLLPLGSPTVLLNVPGYGQIEVSVVDCANLVVFVSADTLDMEGIETPAQIDGNAALVAKVDAIRRTVAHSVGLGDYWNSRRVPSTPMCVIVQRPLTYQSYTTGEVIKDVSVDLLCRQYSTGATSKAMAATVTSCTGVACRIPGTVAARYLAATVAADMPIRIGHPSGIIHVESAVGANASAAYSVTTATIWRTARRIAEGRVFMKKGADHL</sequence>
<comment type="similarity">
    <text evidence="1">Belongs to the PrpF family.</text>
</comment>
<dbReference type="Proteomes" id="UP000234190">
    <property type="component" value="Unassembled WGS sequence"/>
</dbReference>
<protein>
    <submittedName>
        <fullName evidence="3">3-methylitaconate isomerase</fullName>
    </submittedName>
</protein>
<dbReference type="SUPFAM" id="SSF54506">
    <property type="entry name" value="Diaminopimelate epimerase-like"/>
    <property type="match status" value="2"/>
</dbReference>
<keyword evidence="4" id="KW-1185">Reference proteome</keyword>
<keyword evidence="2 3" id="KW-0413">Isomerase</keyword>